<keyword evidence="2" id="KW-1185">Reference proteome</keyword>
<protein>
    <submittedName>
        <fullName evidence="1">Uncharacterized protein</fullName>
    </submittedName>
</protein>
<dbReference type="AlphaFoldDB" id="A0A545UZM3"/>
<reference evidence="1 2" key="1">
    <citation type="journal article" date="2019" name="Appl. Microbiol. Biotechnol.">
        <title>Genome sequence of Isaria javanica and comparative genome analysis insights into family S53 peptidase evolution in fungal entomopathogens.</title>
        <authorList>
            <person name="Lin R."/>
            <person name="Zhang X."/>
            <person name="Xin B."/>
            <person name="Zou M."/>
            <person name="Gao Y."/>
            <person name="Qin F."/>
            <person name="Hu Q."/>
            <person name="Xie B."/>
            <person name="Cheng X."/>
        </authorList>
    </citation>
    <scope>NUCLEOTIDE SEQUENCE [LARGE SCALE GENOMIC DNA]</scope>
    <source>
        <strain evidence="1 2">IJ1G</strain>
    </source>
</reference>
<proteinExistence type="predicted"/>
<evidence type="ECO:0000313" key="2">
    <source>
        <dbReference type="Proteomes" id="UP000315783"/>
    </source>
</evidence>
<sequence length="164" mass="17638">MMKGDQAADFVYLVPSVITIGQRAPVCVLAPASGGGRVCSSFTNHYCRNHGHLDPPNRGAIAGLMACKSFHFARKAKTAIMPATAGTFPLHYLRSGCCCYCCCFFSPPPSSYTSKKEKKGSIRSEHHQTLVSICLDLANFFSGLVQKKKTRAASVGGAHIMFST</sequence>
<evidence type="ECO:0000313" key="1">
    <source>
        <dbReference type="EMBL" id="TQV94903.1"/>
    </source>
</evidence>
<comment type="caution">
    <text evidence="1">The sequence shown here is derived from an EMBL/GenBank/DDBJ whole genome shotgun (WGS) entry which is preliminary data.</text>
</comment>
<dbReference type="EMBL" id="SPUK01000008">
    <property type="protein sequence ID" value="TQV94903.1"/>
    <property type="molecule type" value="Genomic_DNA"/>
</dbReference>
<name>A0A545UZM3_9HYPO</name>
<dbReference type="Proteomes" id="UP000315783">
    <property type="component" value="Unassembled WGS sequence"/>
</dbReference>
<gene>
    <name evidence="1" type="ORF">IF1G_05890</name>
</gene>
<accession>A0A545UZM3</accession>
<organism evidence="1 2">
    <name type="scientific">Cordyceps javanica</name>
    <dbReference type="NCBI Taxonomy" id="43265"/>
    <lineage>
        <taxon>Eukaryota</taxon>
        <taxon>Fungi</taxon>
        <taxon>Dikarya</taxon>
        <taxon>Ascomycota</taxon>
        <taxon>Pezizomycotina</taxon>
        <taxon>Sordariomycetes</taxon>
        <taxon>Hypocreomycetidae</taxon>
        <taxon>Hypocreales</taxon>
        <taxon>Cordycipitaceae</taxon>
        <taxon>Cordyceps</taxon>
    </lineage>
</organism>